<evidence type="ECO:0000313" key="2">
    <source>
        <dbReference type="EMBL" id="SFR95341.1"/>
    </source>
</evidence>
<accession>A0A1I6KVU9</accession>
<name>A0A1I6KVU9_9FIRM</name>
<dbReference type="Proteomes" id="UP000199659">
    <property type="component" value="Unassembled WGS sequence"/>
</dbReference>
<dbReference type="AlphaFoldDB" id="A0A1I6KVU9"/>
<feature type="region of interest" description="Disordered" evidence="1">
    <location>
        <begin position="1"/>
        <end position="45"/>
    </location>
</feature>
<sequence>MEKGSKTASSAGKIVCKKYEKPDDMDNQSEERGENATKIYDIMKK</sequence>
<dbReference type="STRING" id="37658.SAMN05661086_02754"/>
<feature type="compositionally biased region" description="Polar residues" evidence="1">
    <location>
        <begin position="1"/>
        <end position="10"/>
    </location>
</feature>
<organism evidence="2 3">
    <name type="scientific">Anaeromicropila populeti</name>
    <dbReference type="NCBI Taxonomy" id="37658"/>
    <lineage>
        <taxon>Bacteria</taxon>
        <taxon>Bacillati</taxon>
        <taxon>Bacillota</taxon>
        <taxon>Clostridia</taxon>
        <taxon>Lachnospirales</taxon>
        <taxon>Lachnospiraceae</taxon>
        <taxon>Anaeromicropila</taxon>
    </lineage>
</organism>
<reference evidence="2 3" key="1">
    <citation type="submission" date="2016-10" db="EMBL/GenBank/DDBJ databases">
        <authorList>
            <person name="de Groot N.N."/>
        </authorList>
    </citation>
    <scope>NUCLEOTIDE SEQUENCE [LARGE SCALE GENOMIC DNA]</scope>
    <source>
        <strain evidence="2 3">743A</strain>
    </source>
</reference>
<proteinExistence type="predicted"/>
<evidence type="ECO:0000256" key="1">
    <source>
        <dbReference type="SAM" id="MobiDB-lite"/>
    </source>
</evidence>
<protein>
    <submittedName>
        <fullName evidence="2">Uncharacterized protein</fullName>
    </submittedName>
</protein>
<gene>
    <name evidence="2" type="ORF">SAMN05661086_02754</name>
</gene>
<evidence type="ECO:0000313" key="3">
    <source>
        <dbReference type="Proteomes" id="UP000199659"/>
    </source>
</evidence>
<keyword evidence="3" id="KW-1185">Reference proteome</keyword>
<dbReference type="EMBL" id="FOYZ01000011">
    <property type="protein sequence ID" value="SFR95341.1"/>
    <property type="molecule type" value="Genomic_DNA"/>
</dbReference>
<feature type="compositionally biased region" description="Basic and acidic residues" evidence="1">
    <location>
        <begin position="17"/>
        <end position="45"/>
    </location>
</feature>